<feature type="domain" description="4Fe-4S ferredoxin-type" evidence="5">
    <location>
        <begin position="346"/>
        <end position="375"/>
    </location>
</feature>
<dbReference type="RefSeq" id="WP_048058603.1">
    <property type="nucleotide sequence ID" value="NZ_CAYASF010000054.1"/>
</dbReference>
<evidence type="ECO:0000313" key="6">
    <source>
        <dbReference type="EMBL" id="ATZ59367.1"/>
    </source>
</evidence>
<evidence type="ECO:0000259" key="5">
    <source>
        <dbReference type="PROSITE" id="PS51379"/>
    </source>
</evidence>
<keyword evidence="1" id="KW-0004">4Fe-4S</keyword>
<name>A0A2H4U5G9_METSM</name>
<dbReference type="CDD" id="cd10549">
    <property type="entry name" value="MtMvhB_like"/>
    <property type="match status" value="2"/>
</dbReference>
<feature type="domain" description="4Fe-4S ferredoxin-type" evidence="5">
    <location>
        <begin position="397"/>
        <end position="425"/>
    </location>
</feature>
<dbReference type="PANTHER" id="PTHR43687:SF1">
    <property type="entry name" value="FERREDOXIN III"/>
    <property type="match status" value="1"/>
</dbReference>
<dbReference type="PANTHER" id="PTHR43687">
    <property type="entry name" value="ADENYLYLSULFATE REDUCTASE, BETA SUBUNIT"/>
    <property type="match status" value="1"/>
</dbReference>
<feature type="domain" description="4Fe-4S ferredoxin-type" evidence="5">
    <location>
        <begin position="123"/>
        <end position="152"/>
    </location>
</feature>
<keyword evidence="2" id="KW-0479">Metal-binding</keyword>
<evidence type="ECO:0000313" key="7">
    <source>
        <dbReference type="Proteomes" id="UP000232133"/>
    </source>
</evidence>
<feature type="domain" description="4Fe-4S ferredoxin-type" evidence="5">
    <location>
        <begin position="193"/>
        <end position="222"/>
    </location>
</feature>
<dbReference type="EMBL" id="CP017803">
    <property type="protein sequence ID" value="ATZ59367.1"/>
    <property type="molecule type" value="Genomic_DNA"/>
</dbReference>
<feature type="domain" description="4Fe-4S ferredoxin-type" evidence="5">
    <location>
        <begin position="52"/>
        <end position="81"/>
    </location>
</feature>
<dbReference type="InterPro" id="IPR017896">
    <property type="entry name" value="4Fe4S_Fe-S-bd"/>
</dbReference>
<protein>
    <submittedName>
        <fullName evidence="6">Ferredoxin</fullName>
    </submittedName>
</protein>
<keyword evidence="4" id="KW-0411">Iron-sulfur</keyword>
<dbReference type="Pfam" id="PF12838">
    <property type="entry name" value="Fer4_7"/>
    <property type="match status" value="2"/>
</dbReference>
<accession>A0A2H4U5G9</accession>
<dbReference type="InterPro" id="IPR017900">
    <property type="entry name" value="4Fe4S_Fe_S_CS"/>
</dbReference>
<dbReference type="SUPFAM" id="SSF54862">
    <property type="entry name" value="4Fe-4S ferredoxins"/>
    <property type="match status" value="2"/>
</dbReference>
<dbReference type="GeneID" id="78816934"/>
<dbReference type="GO" id="GO:0051539">
    <property type="term" value="F:4 iron, 4 sulfur cluster binding"/>
    <property type="evidence" value="ECO:0007669"/>
    <property type="project" value="UniProtKB-KW"/>
</dbReference>
<feature type="domain" description="4Fe-4S ferredoxin-type" evidence="5">
    <location>
        <begin position="426"/>
        <end position="455"/>
    </location>
</feature>
<dbReference type="GO" id="GO:0046872">
    <property type="term" value="F:metal ion binding"/>
    <property type="evidence" value="ECO:0007669"/>
    <property type="project" value="UniProtKB-KW"/>
</dbReference>
<evidence type="ECO:0000256" key="4">
    <source>
        <dbReference type="ARBA" id="ARBA00023014"/>
    </source>
</evidence>
<dbReference type="Pfam" id="PF13237">
    <property type="entry name" value="Fer4_10"/>
    <property type="match status" value="2"/>
</dbReference>
<proteinExistence type="predicted"/>
<feature type="domain" description="4Fe-4S ferredoxin-type" evidence="5">
    <location>
        <begin position="89"/>
        <end position="118"/>
    </location>
</feature>
<dbReference type="AlphaFoldDB" id="A0A2H4U5G9"/>
<feature type="domain" description="4Fe-4S ferredoxin-type" evidence="5">
    <location>
        <begin position="161"/>
        <end position="191"/>
    </location>
</feature>
<gene>
    <name evidence="6" type="ORF">BK798_02525</name>
</gene>
<reference evidence="6 7" key="1">
    <citation type="submission" date="2016-10" db="EMBL/GenBank/DDBJ databases">
        <authorList>
            <person name="Varghese N."/>
        </authorList>
    </citation>
    <scope>NUCLEOTIDE SEQUENCE [LARGE SCALE GENOMIC DNA]</scope>
    <source>
        <strain evidence="6 7">KB11</strain>
    </source>
</reference>
<dbReference type="GO" id="GO:0016491">
    <property type="term" value="F:oxidoreductase activity"/>
    <property type="evidence" value="ECO:0007669"/>
    <property type="project" value="UniProtKB-ARBA"/>
</dbReference>
<dbReference type="Gene3D" id="3.30.70.20">
    <property type="match status" value="5"/>
</dbReference>
<dbReference type="Pfam" id="PF14697">
    <property type="entry name" value="Fer4_21"/>
    <property type="match status" value="1"/>
</dbReference>
<evidence type="ECO:0000256" key="2">
    <source>
        <dbReference type="ARBA" id="ARBA00022723"/>
    </source>
</evidence>
<keyword evidence="3" id="KW-0408">Iron</keyword>
<organism evidence="6 7">
    <name type="scientific">Methanobrevibacter smithii</name>
    <dbReference type="NCBI Taxonomy" id="2173"/>
    <lineage>
        <taxon>Archaea</taxon>
        <taxon>Methanobacteriati</taxon>
        <taxon>Methanobacteriota</taxon>
        <taxon>Methanomada group</taxon>
        <taxon>Methanobacteria</taxon>
        <taxon>Methanobacteriales</taxon>
        <taxon>Methanobacteriaceae</taxon>
        <taxon>Methanobrevibacter</taxon>
    </lineage>
</organism>
<dbReference type="Proteomes" id="UP000232133">
    <property type="component" value="Chromosome"/>
</dbReference>
<feature type="domain" description="4Fe-4S ferredoxin-type" evidence="5">
    <location>
        <begin position="20"/>
        <end position="51"/>
    </location>
</feature>
<dbReference type="PROSITE" id="PS51379">
    <property type="entry name" value="4FE4S_FER_2"/>
    <property type="match status" value="10"/>
</dbReference>
<dbReference type="PROSITE" id="PS00198">
    <property type="entry name" value="4FE4S_FER_1"/>
    <property type="match status" value="3"/>
</dbReference>
<sequence length="456" mass="50436">MSVMIDSYTKTPRPLRDVDVESSINQSKCANCTDKPCLESCPIEAIYVDPNDGFTKIKSTCFGCVLCRNACPYDAIHMDVDIAEPIKENVPNINTKLCKSCGACVQACKTGSIKIHAVDTGEAYSVINPDTCVRCGYCFRVCPTDAIKYGQLLPKTVKGGKVIIVNQDVCIGCMTCTRVCPAAGAINVSKTNKLPYINPGYCARCEECMHSCPSTAIKYSSRKKAFKLYSEIKSYDMVSEIVDKDMKRLSIDLIGLNGSLKKISKTLSLEFDDVDYEGYIQYNVNDMMNRELNLSLGENIEIKKFGKLFESYLINRGIEVFDKKCIACGECLNSCPTGAISLDAPKPIVIDENKCVYCGRCVGDCQFGAIRAYDDYFHSKGCDLFFSRSDLKGQREADFSLASEKCQSCGICVKNCPTDALILEGDKVTFNEENCIYCRQCEAICPVTAIKLVNFR</sequence>
<feature type="domain" description="4Fe-4S ferredoxin-type" evidence="5">
    <location>
        <begin position="316"/>
        <end position="345"/>
    </location>
</feature>
<evidence type="ECO:0000256" key="1">
    <source>
        <dbReference type="ARBA" id="ARBA00022485"/>
    </source>
</evidence>
<evidence type="ECO:0000256" key="3">
    <source>
        <dbReference type="ARBA" id="ARBA00023004"/>
    </source>
</evidence>
<dbReference type="InterPro" id="IPR050572">
    <property type="entry name" value="Fe-S_Ferredoxin"/>
</dbReference>